<dbReference type="PANTHER" id="PTHR30065:SF8">
    <property type="entry name" value="FLAGELLAR BIOSYNTHETIC PROTEIN FLIR"/>
    <property type="match status" value="1"/>
</dbReference>
<feature type="transmembrane region" description="Helical" evidence="10">
    <location>
        <begin position="12"/>
        <end position="33"/>
    </location>
</feature>
<evidence type="ECO:0000256" key="7">
    <source>
        <dbReference type="ARBA" id="ARBA00023136"/>
    </source>
</evidence>
<sequence length="258" mass="27641">MIDINTDLLQAWVTGLLIPLTRILAFISIAPFFGNKSISLPMKVAMGFMLAVAIAPAIPGMPTVDLLSLQGVLTITQQMIIGLAMGLMVQIIFTAIEMAGQISGLTMGFGFATFFDHQSQGSTAVISQFLNVLAMLVFLSMDGHLMMISALLESFYSFPVSDIPGSIDGMRIALWGENIFSIGLQLALPVVATLLITNMALGVLTRSAPQLNIFGIGFPLTLCVGFIVIALMLPSMALPYSYFIEKGITASKSVLKLR</sequence>
<keyword evidence="6 10" id="KW-1133">Transmembrane helix</keyword>
<comment type="similarity">
    <text evidence="2 10">Belongs to the FliR/MopE/SpaR family.</text>
</comment>
<dbReference type="PANTHER" id="PTHR30065">
    <property type="entry name" value="FLAGELLAR BIOSYNTHETIC PROTEIN FLIR"/>
    <property type="match status" value="1"/>
</dbReference>
<dbReference type="Pfam" id="PF01311">
    <property type="entry name" value="Bac_export_1"/>
    <property type="match status" value="1"/>
</dbReference>
<keyword evidence="5 10" id="KW-0812">Transmembrane</keyword>
<dbReference type="GO" id="GO:0009425">
    <property type="term" value="C:bacterial-type flagellum basal body"/>
    <property type="evidence" value="ECO:0007669"/>
    <property type="project" value="UniProtKB-SubCell"/>
</dbReference>
<evidence type="ECO:0000256" key="6">
    <source>
        <dbReference type="ARBA" id="ARBA00022989"/>
    </source>
</evidence>
<evidence type="ECO:0000256" key="4">
    <source>
        <dbReference type="ARBA" id="ARBA00022475"/>
    </source>
</evidence>
<organism evidence="11 12">
    <name type="scientific">Polynucleobacter aenigmaticus</name>
    <dbReference type="NCBI Taxonomy" id="1743164"/>
    <lineage>
        <taxon>Bacteria</taxon>
        <taxon>Pseudomonadati</taxon>
        <taxon>Pseudomonadota</taxon>
        <taxon>Betaproteobacteria</taxon>
        <taxon>Burkholderiales</taxon>
        <taxon>Burkholderiaceae</taxon>
        <taxon>Polynucleobacter</taxon>
    </lineage>
</organism>
<evidence type="ECO:0000256" key="3">
    <source>
        <dbReference type="ARBA" id="ARBA00021717"/>
    </source>
</evidence>
<dbReference type="PRINTS" id="PR00953">
    <property type="entry name" value="TYPE3IMRPROT"/>
</dbReference>
<keyword evidence="7 10" id="KW-0472">Membrane</keyword>
<comment type="caution">
    <text evidence="11">The sequence shown here is derived from an EMBL/GenBank/DDBJ whole genome shotgun (WGS) entry which is preliminary data.</text>
</comment>
<keyword evidence="8 10" id="KW-0975">Bacterial flagellum</keyword>
<reference evidence="11 12" key="1">
    <citation type="submission" date="2017-05" db="EMBL/GenBank/DDBJ databases">
        <title>Polynucleobacter sp. MWH-K35W1 isolated from the permanently anoxic monimolimnion of a meromictic lake.</title>
        <authorList>
            <person name="Hahn M.W."/>
        </authorList>
    </citation>
    <scope>NUCLEOTIDE SEQUENCE [LARGE SCALE GENOMIC DNA]</scope>
    <source>
        <strain evidence="11 12">MWH-K35W1</strain>
    </source>
</reference>
<feature type="transmembrane region" description="Helical" evidence="10">
    <location>
        <begin position="213"/>
        <end position="233"/>
    </location>
</feature>
<dbReference type="InterPro" id="IPR002010">
    <property type="entry name" value="T3SS_IM_R"/>
</dbReference>
<dbReference type="OrthoDB" id="9797790at2"/>
<gene>
    <name evidence="11" type="ORF">CBI30_05220</name>
</gene>
<dbReference type="RefSeq" id="WP_088527255.1">
    <property type="nucleotide sequence ID" value="NZ_NGUO01000008.1"/>
</dbReference>
<protein>
    <recommendedName>
        <fullName evidence="3 9">Flagellar biosynthetic protein FliR</fullName>
    </recommendedName>
</protein>
<dbReference type="NCBIfam" id="TIGR01400">
    <property type="entry name" value="fliR"/>
    <property type="match status" value="1"/>
</dbReference>
<comment type="subcellular location">
    <subcellularLocation>
        <location evidence="10">Cell membrane</location>
        <topology evidence="10">Multi-pass membrane protein</topology>
    </subcellularLocation>
    <subcellularLocation>
        <location evidence="10">Bacterial flagellum basal body</location>
    </subcellularLocation>
</comment>
<proteinExistence type="inferred from homology"/>
<dbReference type="GO" id="GO:0005886">
    <property type="term" value="C:plasma membrane"/>
    <property type="evidence" value="ECO:0007669"/>
    <property type="project" value="UniProtKB-SubCell"/>
</dbReference>
<keyword evidence="11" id="KW-0966">Cell projection</keyword>
<keyword evidence="12" id="KW-1185">Reference proteome</keyword>
<evidence type="ECO:0000256" key="2">
    <source>
        <dbReference type="ARBA" id="ARBA00009772"/>
    </source>
</evidence>
<feature type="transmembrane region" description="Helical" evidence="10">
    <location>
        <begin position="129"/>
        <end position="152"/>
    </location>
</feature>
<dbReference type="Proteomes" id="UP000198104">
    <property type="component" value="Unassembled WGS sequence"/>
</dbReference>
<keyword evidence="4 10" id="KW-1003">Cell membrane</keyword>
<evidence type="ECO:0000256" key="1">
    <source>
        <dbReference type="ARBA" id="ARBA00002578"/>
    </source>
</evidence>
<dbReference type="GO" id="GO:0044780">
    <property type="term" value="P:bacterial-type flagellum assembly"/>
    <property type="evidence" value="ECO:0007669"/>
    <property type="project" value="UniProtKB-UniRule"/>
</dbReference>
<evidence type="ECO:0000313" key="11">
    <source>
        <dbReference type="EMBL" id="OWS71853.1"/>
    </source>
</evidence>
<name>A0A254PZ71_9BURK</name>
<feature type="transmembrane region" description="Helical" evidence="10">
    <location>
        <begin position="79"/>
        <end position="99"/>
    </location>
</feature>
<evidence type="ECO:0000256" key="8">
    <source>
        <dbReference type="ARBA" id="ARBA00023143"/>
    </source>
</evidence>
<evidence type="ECO:0000256" key="10">
    <source>
        <dbReference type="RuleBase" id="RU362071"/>
    </source>
</evidence>
<dbReference type="GO" id="GO:0006605">
    <property type="term" value="P:protein targeting"/>
    <property type="evidence" value="ECO:0007669"/>
    <property type="project" value="UniProtKB-UniRule"/>
</dbReference>
<accession>A0A254PZ71</accession>
<feature type="transmembrane region" description="Helical" evidence="10">
    <location>
        <begin position="40"/>
        <end position="59"/>
    </location>
</feature>
<dbReference type="InterPro" id="IPR006303">
    <property type="entry name" value="FliR"/>
</dbReference>
<comment type="function">
    <text evidence="1 10">Role in flagellar biosynthesis.</text>
</comment>
<evidence type="ECO:0000313" key="12">
    <source>
        <dbReference type="Proteomes" id="UP000198104"/>
    </source>
</evidence>
<keyword evidence="11" id="KW-0969">Cilium</keyword>
<dbReference type="EMBL" id="NGUO01000008">
    <property type="protein sequence ID" value="OWS71853.1"/>
    <property type="molecule type" value="Genomic_DNA"/>
</dbReference>
<feature type="transmembrane region" description="Helical" evidence="10">
    <location>
        <begin position="179"/>
        <end position="201"/>
    </location>
</feature>
<keyword evidence="11" id="KW-0282">Flagellum</keyword>
<dbReference type="AlphaFoldDB" id="A0A254PZ71"/>
<evidence type="ECO:0000256" key="9">
    <source>
        <dbReference type="NCBIfam" id="TIGR01400"/>
    </source>
</evidence>
<evidence type="ECO:0000256" key="5">
    <source>
        <dbReference type="ARBA" id="ARBA00022692"/>
    </source>
</evidence>